<comment type="caution">
    <text evidence="2">The sequence shown here is derived from an EMBL/GenBank/DDBJ whole genome shotgun (WGS) entry which is preliminary data.</text>
</comment>
<gene>
    <name evidence="2" type="ORF">OSB04_017095</name>
</gene>
<dbReference type="EMBL" id="JARYMX010000004">
    <property type="protein sequence ID" value="KAJ9553050.1"/>
    <property type="molecule type" value="Genomic_DNA"/>
</dbReference>
<sequence>MFVSVWTDRFPNFGNHTTNRVESQQSKLKLYLDSNQATLQIFLSDIHQLIHSQHTSIKASFQQSKTVVKHRYNEPQFRKLHGFVSLHALELIFKEFERLKDPGLVSGNYDDICCDDDVQMFTDNFKKQPRSVKSNFLRKLREIFVPWTTQICEPTVHTTTRGRPSLKSKVVKKSHVEPPKQEPHRHSCPDVSTFVEFDVLANNEQARHRSYFNPKKYVHPYINQFLSFFHPYIMQVEDVKGDGNCGFRAIAVWLGRHEDEWPSVRYDLMEELIIYNVILHSLTTTGSLTFFPFRSSPPPWYEHVAFTIGYVNDNHFVKIPLAEGHAIPRIIPNWFRFIYQCATAWATPYMTRINKYEQQLSGNRTANPTASFISVD</sequence>
<accession>A0AA38T293</accession>
<dbReference type="PANTHER" id="PTHR31569:SF4">
    <property type="entry name" value="SWIM-TYPE DOMAIN-CONTAINING PROTEIN"/>
    <property type="match status" value="1"/>
</dbReference>
<dbReference type="CDD" id="cd22744">
    <property type="entry name" value="OTU"/>
    <property type="match status" value="1"/>
</dbReference>
<keyword evidence="3" id="KW-1185">Reference proteome</keyword>
<protein>
    <recommendedName>
        <fullName evidence="4">OTU domain-containing protein</fullName>
    </recommendedName>
</protein>
<reference evidence="2" key="1">
    <citation type="submission" date="2023-03" db="EMBL/GenBank/DDBJ databases">
        <title>Chromosome-scale reference genome and RAD-based genetic map of yellow starthistle (Centaurea solstitialis) reveal putative structural variation and QTLs associated with invader traits.</title>
        <authorList>
            <person name="Reatini B."/>
            <person name="Cang F.A."/>
            <person name="Jiang Q."/>
            <person name="Mckibben M.T.W."/>
            <person name="Barker M.S."/>
            <person name="Rieseberg L.H."/>
            <person name="Dlugosch K.M."/>
        </authorList>
    </citation>
    <scope>NUCLEOTIDE SEQUENCE</scope>
    <source>
        <strain evidence="2">CAN-66</strain>
        <tissue evidence="2">Leaf</tissue>
    </source>
</reference>
<dbReference type="AlphaFoldDB" id="A0AA38T293"/>
<feature type="region of interest" description="Disordered" evidence="1">
    <location>
        <begin position="158"/>
        <end position="188"/>
    </location>
</feature>
<feature type="compositionally biased region" description="Basic residues" evidence="1">
    <location>
        <begin position="164"/>
        <end position="173"/>
    </location>
</feature>
<evidence type="ECO:0000256" key="1">
    <source>
        <dbReference type="SAM" id="MobiDB-lite"/>
    </source>
</evidence>
<organism evidence="2 3">
    <name type="scientific">Centaurea solstitialis</name>
    <name type="common">yellow star-thistle</name>
    <dbReference type="NCBI Taxonomy" id="347529"/>
    <lineage>
        <taxon>Eukaryota</taxon>
        <taxon>Viridiplantae</taxon>
        <taxon>Streptophyta</taxon>
        <taxon>Embryophyta</taxon>
        <taxon>Tracheophyta</taxon>
        <taxon>Spermatophyta</taxon>
        <taxon>Magnoliopsida</taxon>
        <taxon>eudicotyledons</taxon>
        <taxon>Gunneridae</taxon>
        <taxon>Pentapetalae</taxon>
        <taxon>asterids</taxon>
        <taxon>campanulids</taxon>
        <taxon>Asterales</taxon>
        <taxon>Asteraceae</taxon>
        <taxon>Carduoideae</taxon>
        <taxon>Cardueae</taxon>
        <taxon>Centaureinae</taxon>
        <taxon>Centaurea</taxon>
    </lineage>
</organism>
<evidence type="ECO:0008006" key="4">
    <source>
        <dbReference type="Google" id="ProtNLM"/>
    </source>
</evidence>
<name>A0AA38T293_9ASTR</name>
<dbReference type="InterPro" id="IPR052579">
    <property type="entry name" value="Zinc_finger_SWIM"/>
</dbReference>
<dbReference type="PANTHER" id="PTHR31569">
    <property type="entry name" value="SWIM-TYPE DOMAIN-CONTAINING PROTEIN"/>
    <property type="match status" value="1"/>
</dbReference>
<proteinExistence type="predicted"/>
<evidence type="ECO:0000313" key="3">
    <source>
        <dbReference type="Proteomes" id="UP001172457"/>
    </source>
</evidence>
<dbReference type="Proteomes" id="UP001172457">
    <property type="component" value="Chromosome 4"/>
</dbReference>
<feature type="compositionally biased region" description="Basic and acidic residues" evidence="1">
    <location>
        <begin position="174"/>
        <end position="188"/>
    </location>
</feature>
<evidence type="ECO:0000313" key="2">
    <source>
        <dbReference type="EMBL" id="KAJ9553050.1"/>
    </source>
</evidence>